<feature type="transmembrane region" description="Helical" evidence="1">
    <location>
        <begin position="38"/>
        <end position="63"/>
    </location>
</feature>
<dbReference type="Pfam" id="PF26438">
    <property type="entry name" value="DUF8108_N"/>
    <property type="match status" value="1"/>
</dbReference>
<dbReference type="RefSeq" id="WP_008415773.1">
    <property type="nucleotide sequence ID" value="NC_014297.1"/>
</dbReference>
<name>D8J6U2_HALJB</name>
<dbReference type="OrthoDB" id="53394at2157"/>
<evidence type="ECO:0000313" key="7">
    <source>
        <dbReference type="Proteomes" id="UP000011645"/>
    </source>
</evidence>
<evidence type="ECO:0000259" key="3">
    <source>
        <dbReference type="Pfam" id="PF26438"/>
    </source>
</evidence>
<evidence type="ECO:0000313" key="4">
    <source>
        <dbReference type="EMBL" id="ADJ15895.1"/>
    </source>
</evidence>
<keyword evidence="7" id="KW-1185">Reference proteome</keyword>
<protein>
    <submittedName>
        <fullName evidence="4">Uncharacterized protein</fullName>
    </submittedName>
</protein>
<dbReference type="Proteomes" id="UP000011645">
    <property type="component" value="Unassembled WGS sequence"/>
</dbReference>
<dbReference type="PATRIC" id="fig|795797.18.peg.2515"/>
<evidence type="ECO:0000313" key="6">
    <source>
        <dbReference type="Proteomes" id="UP000000390"/>
    </source>
</evidence>
<dbReference type="InterPro" id="IPR018649">
    <property type="entry name" value="SHOCT"/>
</dbReference>
<evidence type="ECO:0000259" key="2">
    <source>
        <dbReference type="Pfam" id="PF09851"/>
    </source>
</evidence>
<proteinExistence type="predicted"/>
<evidence type="ECO:0000256" key="1">
    <source>
        <dbReference type="SAM" id="Phobius"/>
    </source>
</evidence>
<organism evidence="4 6">
    <name type="scientific">Halalkalicoccus jeotgali (strain DSM 18796 / CECT 7217 / JCM 14584 / KCTC 4019 / B3)</name>
    <dbReference type="NCBI Taxonomy" id="795797"/>
    <lineage>
        <taxon>Archaea</taxon>
        <taxon>Methanobacteriati</taxon>
        <taxon>Methanobacteriota</taxon>
        <taxon>Stenosarchaea group</taxon>
        <taxon>Halobacteria</taxon>
        <taxon>Halobacteriales</taxon>
        <taxon>Halococcaceae</taxon>
        <taxon>Halalkalicoccus</taxon>
    </lineage>
</organism>
<dbReference type="eggNOG" id="arCOG03909">
    <property type="taxonomic scope" value="Archaea"/>
</dbReference>
<dbReference type="STRING" id="795797.HacjB3_12570"/>
<evidence type="ECO:0000313" key="5">
    <source>
        <dbReference type="EMBL" id="ELY37991.1"/>
    </source>
</evidence>
<dbReference type="EMBL" id="CP002062">
    <property type="protein sequence ID" value="ADJ15895.1"/>
    <property type="molecule type" value="Genomic_DNA"/>
</dbReference>
<dbReference type="InterPro" id="IPR058962">
    <property type="entry name" value="DUF8108_N"/>
</dbReference>
<sequence length="132" mass="15579">MRIERFQRRLDEEYADGWRVAREGETRVVLKNPQYGSAWIHGLIALTTVWFTFGLGNLMYAVYAYLNSPTKLLTEDDCFADPDLDTDALTLLRQRYARGELSDEEFDHRIERLLGSDPERNRRSRDRATDRY</sequence>
<dbReference type="GeneID" id="9420328"/>
<dbReference type="AlphaFoldDB" id="D8J6U2"/>
<feature type="domain" description="DUF8108" evidence="3">
    <location>
        <begin position="4"/>
        <end position="70"/>
    </location>
</feature>
<keyword evidence="1" id="KW-1133">Transmembrane helix</keyword>
<reference evidence="5 7" key="2">
    <citation type="journal article" date="2014" name="PLoS Genet.">
        <title>Phylogenetically driven sequencing of extremely halophilic archaea reveals strategies for static and dynamic osmo-response.</title>
        <authorList>
            <person name="Becker E.A."/>
            <person name="Seitzer P.M."/>
            <person name="Tritt A."/>
            <person name="Larsen D."/>
            <person name="Krusor M."/>
            <person name="Yao A.I."/>
            <person name="Wu D."/>
            <person name="Madern D."/>
            <person name="Eisen J.A."/>
            <person name="Darling A.E."/>
            <person name="Facciotti M.T."/>
        </authorList>
    </citation>
    <scope>NUCLEOTIDE SEQUENCE [LARGE SCALE GENOMIC DNA]</scope>
    <source>
        <strain evidence="5">B3</strain>
        <strain evidence="7">DSM 18796 / CECT 7217 / JCM 14584 / KCTC 4019 / B3</strain>
    </source>
</reference>
<feature type="domain" description="SHOCT" evidence="2">
    <location>
        <begin position="87"/>
        <end position="114"/>
    </location>
</feature>
<accession>D8J6U2</accession>
<dbReference type="KEGG" id="hje:HacjB3_12570"/>
<reference evidence="4 6" key="1">
    <citation type="journal article" date="2010" name="J. Bacteriol.">
        <title>Complete genome sequence of Halalkalicoccus jeotgali B3(T), an extremely halophilic archaeon.</title>
        <authorList>
            <person name="Roh S.W."/>
            <person name="Nam Y.D."/>
            <person name="Nam S.H."/>
            <person name="Choi S.H."/>
            <person name="Park H.S."/>
            <person name="Bae J.W."/>
        </authorList>
    </citation>
    <scope>NUCLEOTIDE SEQUENCE [LARGE SCALE GENOMIC DNA]</scope>
    <source>
        <strain evidence="4">B3</strain>
        <strain evidence="6">DSM 18796 / CECT 7217 / JCM 14584 / KCTC 4019 / B3</strain>
    </source>
</reference>
<dbReference type="Proteomes" id="UP000000390">
    <property type="component" value="Chromosome"/>
</dbReference>
<dbReference type="Pfam" id="PF09851">
    <property type="entry name" value="SHOCT"/>
    <property type="match status" value="1"/>
</dbReference>
<gene>
    <name evidence="4" type="ordered locus">HacjB3_12570</name>
    <name evidence="5" type="ORF">C497_07774</name>
</gene>
<keyword evidence="1" id="KW-0472">Membrane</keyword>
<dbReference type="EMBL" id="AOHV01000024">
    <property type="protein sequence ID" value="ELY37991.1"/>
    <property type="molecule type" value="Genomic_DNA"/>
</dbReference>
<keyword evidence="1" id="KW-0812">Transmembrane</keyword>
<dbReference type="HOGENOM" id="CLU_1912283_0_0_2"/>